<accession>A0A2R6NWI4</accession>
<keyword evidence="12" id="KW-1185">Reference proteome</keyword>
<evidence type="ECO:0000256" key="7">
    <source>
        <dbReference type="ARBA" id="ARBA00025346"/>
    </source>
</evidence>
<evidence type="ECO:0000256" key="9">
    <source>
        <dbReference type="SAM" id="MobiDB-lite"/>
    </source>
</evidence>
<protein>
    <recommendedName>
        <fullName evidence="3">Transcription initiation factor TFIID subunit 4</fullName>
    </recommendedName>
    <alternativeName>
        <fullName evidence="8">TBP-associated factor 4</fullName>
    </alternativeName>
</protein>
<keyword evidence="5" id="KW-0804">Transcription</keyword>
<feature type="compositionally biased region" description="Polar residues" evidence="9">
    <location>
        <begin position="346"/>
        <end position="361"/>
    </location>
</feature>
<comment type="caution">
    <text evidence="11">The sequence shown here is derived from an EMBL/GenBank/DDBJ whole genome shotgun (WGS) entry which is preliminary data.</text>
</comment>
<evidence type="ECO:0000256" key="1">
    <source>
        <dbReference type="ARBA" id="ARBA00004123"/>
    </source>
</evidence>
<dbReference type="InterPro" id="IPR045144">
    <property type="entry name" value="TAF4"/>
</dbReference>
<dbReference type="OrthoDB" id="21060at2759"/>
<dbReference type="Gene3D" id="1.10.20.10">
    <property type="entry name" value="Histone, subunit A"/>
    <property type="match status" value="1"/>
</dbReference>
<gene>
    <name evidence="11" type="ORF">PHLCEN_2v7436</name>
</gene>
<comment type="similarity">
    <text evidence="2">Belongs to the TAF4 family.</text>
</comment>
<dbReference type="GO" id="GO:0016251">
    <property type="term" value="F:RNA polymerase II general transcription initiation factor activity"/>
    <property type="evidence" value="ECO:0007669"/>
    <property type="project" value="TreeGrafter"/>
</dbReference>
<feature type="region of interest" description="Disordered" evidence="9">
    <location>
        <begin position="267"/>
        <end position="303"/>
    </location>
</feature>
<organism evidence="11 12">
    <name type="scientific">Hermanssonia centrifuga</name>
    <dbReference type="NCBI Taxonomy" id="98765"/>
    <lineage>
        <taxon>Eukaryota</taxon>
        <taxon>Fungi</taxon>
        <taxon>Dikarya</taxon>
        <taxon>Basidiomycota</taxon>
        <taxon>Agaricomycotina</taxon>
        <taxon>Agaricomycetes</taxon>
        <taxon>Polyporales</taxon>
        <taxon>Meruliaceae</taxon>
        <taxon>Hermanssonia</taxon>
    </lineage>
</organism>
<dbReference type="Proteomes" id="UP000186601">
    <property type="component" value="Unassembled WGS sequence"/>
</dbReference>
<comment type="subcellular location">
    <subcellularLocation>
        <location evidence="1">Nucleus</location>
    </subcellularLocation>
</comment>
<dbReference type="InterPro" id="IPR009072">
    <property type="entry name" value="Histone-fold"/>
</dbReference>
<comment type="function">
    <text evidence="7">Functions as a component of the DNA-binding general transcription factor complex TFIID. Binding of TFIID to a promoter (with or without TATA element) is the initial step in pre-initiation complex (PIC) formation. TFIID plays a key role in the regulation of gene expression by RNA polymerase II through different activities such as transcription activator interaction, core promoter recognition and selectivity, TFIIA and TFIIB interaction, chromatin modification (histone acetylation by TAF1), facilitation of DNA opening and initiation of transcription.</text>
</comment>
<evidence type="ECO:0000256" key="6">
    <source>
        <dbReference type="ARBA" id="ARBA00023242"/>
    </source>
</evidence>
<name>A0A2R6NWI4_9APHY</name>
<dbReference type="GO" id="GO:0006367">
    <property type="term" value="P:transcription initiation at RNA polymerase II promoter"/>
    <property type="evidence" value="ECO:0007669"/>
    <property type="project" value="TreeGrafter"/>
</dbReference>
<evidence type="ECO:0000256" key="3">
    <source>
        <dbReference type="ARBA" id="ARBA00017306"/>
    </source>
</evidence>
<dbReference type="GO" id="GO:0005669">
    <property type="term" value="C:transcription factor TFIID complex"/>
    <property type="evidence" value="ECO:0007669"/>
    <property type="project" value="InterPro"/>
</dbReference>
<dbReference type="CDD" id="cd08045">
    <property type="entry name" value="HFD_TAF4"/>
    <property type="match status" value="1"/>
</dbReference>
<proteinExistence type="inferred from homology"/>
<evidence type="ECO:0000313" key="12">
    <source>
        <dbReference type="Proteomes" id="UP000186601"/>
    </source>
</evidence>
<dbReference type="AlphaFoldDB" id="A0A2R6NWI4"/>
<dbReference type="STRING" id="98765.A0A2R6NWI4"/>
<dbReference type="GO" id="GO:0003677">
    <property type="term" value="F:DNA binding"/>
    <property type="evidence" value="ECO:0007669"/>
    <property type="project" value="TreeGrafter"/>
</dbReference>
<dbReference type="GO" id="GO:0046982">
    <property type="term" value="F:protein heterodimerization activity"/>
    <property type="evidence" value="ECO:0007669"/>
    <property type="project" value="InterPro"/>
</dbReference>
<sequence length="413" mass="45353">MEQFYQPYVSYHSILDSYRLTSILRAEIPIDPALQQQSQQPQHNTTAYSHYQQYYAQTPYYQQYTPQTAQQQTQVAAPVPAPVKPVVTAASTIDTTDVSKLNDALGSAGVDLRAEEESLQRSSDQYQSYRPYEDRSRKQPAKPNFDTRHLGAKIREFGTQHKVTKVPEESVNYMALALRARLQDLVEAMIQASEHRTDVQFERPASLYEDESPMWSLLIRADVAKQLATIERVEREEEMKVRRERKERAEMQAAHSAAMQAQQSANGMAVDGGDGMEESGPKKKKKKVDGPGVTARNMSEDVRKKMSNAVASQAAGLGTGKYAWMTASSSAAAAKPKAASGGGLSPATTTAPSASQGNGSTWARPYVPAKITPGASATKEDDTRRTVTLRDAMFVIEKEKGHGGGRGAAMGWT</sequence>
<dbReference type="InterPro" id="IPR007900">
    <property type="entry name" value="TAF4_C"/>
</dbReference>
<evidence type="ECO:0000256" key="5">
    <source>
        <dbReference type="ARBA" id="ARBA00023163"/>
    </source>
</evidence>
<keyword evidence="6" id="KW-0539">Nucleus</keyword>
<evidence type="ECO:0000313" key="11">
    <source>
        <dbReference type="EMBL" id="PSR78314.1"/>
    </source>
</evidence>
<feature type="domain" description="Transcription initiation factor TFIID component TAF4 C-terminal" evidence="10">
    <location>
        <begin position="101"/>
        <end position="400"/>
    </location>
</feature>
<keyword evidence="4" id="KW-0805">Transcription regulation</keyword>
<dbReference type="PANTHER" id="PTHR15138:SF14">
    <property type="entry name" value="TRANSCRIPTION INITIATION FACTOR TFIID SUBUNIT 4"/>
    <property type="match status" value="1"/>
</dbReference>
<evidence type="ECO:0000256" key="2">
    <source>
        <dbReference type="ARBA" id="ARBA00006178"/>
    </source>
</evidence>
<evidence type="ECO:0000259" key="10">
    <source>
        <dbReference type="Pfam" id="PF05236"/>
    </source>
</evidence>
<dbReference type="EMBL" id="MLYV02000750">
    <property type="protein sequence ID" value="PSR78314.1"/>
    <property type="molecule type" value="Genomic_DNA"/>
</dbReference>
<feature type="region of interest" description="Disordered" evidence="9">
    <location>
        <begin position="336"/>
        <end position="384"/>
    </location>
</feature>
<dbReference type="Pfam" id="PF05236">
    <property type="entry name" value="TAF4"/>
    <property type="match status" value="1"/>
</dbReference>
<feature type="region of interest" description="Disordered" evidence="9">
    <location>
        <begin position="114"/>
        <end position="145"/>
    </location>
</feature>
<dbReference type="PANTHER" id="PTHR15138">
    <property type="entry name" value="TRANSCRIPTION INITIATION FACTOR TFIID SUBUNIT 4"/>
    <property type="match status" value="1"/>
</dbReference>
<reference evidence="11 12" key="1">
    <citation type="submission" date="2018-02" db="EMBL/GenBank/DDBJ databases">
        <title>Genome sequence of the basidiomycete white-rot fungus Phlebia centrifuga.</title>
        <authorList>
            <person name="Granchi Z."/>
            <person name="Peng M."/>
            <person name="de Vries R.P."/>
            <person name="Hilden K."/>
            <person name="Makela M.R."/>
            <person name="Grigoriev I."/>
            <person name="Riley R."/>
        </authorList>
    </citation>
    <scope>NUCLEOTIDE SEQUENCE [LARGE SCALE GENOMIC DNA]</scope>
    <source>
        <strain evidence="11 12">FBCC195</strain>
    </source>
</reference>
<evidence type="ECO:0000256" key="8">
    <source>
        <dbReference type="ARBA" id="ARBA00031747"/>
    </source>
</evidence>
<evidence type="ECO:0000256" key="4">
    <source>
        <dbReference type="ARBA" id="ARBA00023015"/>
    </source>
</evidence>